<reference evidence="3" key="1">
    <citation type="journal article" date="2022" name="Int. J. Syst. Evol. Microbiol.">
        <title>A novel species of lactic acid bacteria, Ligilactobacillus pabuli sp. nov., isolated from alfalfa silage.</title>
        <authorList>
            <person name="Tohno M."/>
            <person name="Tanizawa Y."/>
            <person name="Sawada H."/>
            <person name="Sakamoto M."/>
            <person name="Ohkuma M."/>
            <person name="Kobayashi H."/>
        </authorList>
    </citation>
    <scope>NUCLEOTIDE SEQUENCE</scope>
    <source>
        <strain evidence="3">AF129</strain>
    </source>
</reference>
<organism evidence="3 4">
    <name type="scientific">Ligilactobacillus pabuli</name>
    <dbReference type="NCBI Taxonomy" id="2886039"/>
    <lineage>
        <taxon>Bacteria</taxon>
        <taxon>Bacillati</taxon>
        <taxon>Bacillota</taxon>
        <taxon>Bacilli</taxon>
        <taxon>Lactobacillales</taxon>
        <taxon>Lactobacillaceae</taxon>
        <taxon>Ligilactobacillus</taxon>
    </lineage>
</organism>
<keyword evidence="1" id="KW-1133">Transmembrane helix</keyword>
<accession>A0ABQ5JI39</accession>
<dbReference type="InterPro" id="IPR029787">
    <property type="entry name" value="Nucleotide_cyclase"/>
</dbReference>
<dbReference type="SUPFAM" id="SSF55073">
    <property type="entry name" value="Nucleotide cyclase"/>
    <property type="match status" value="1"/>
</dbReference>
<dbReference type="SMART" id="SM00267">
    <property type="entry name" value="GGDEF"/>
    <property type="match status" value="1"/>
</dbReference>
<dbReference type="Gene3D" id="3.30.70.270">
    <property type="match status" value="1"/>
</dbReference>
<proteinExistence type="predicted"/>
<gene>
    <name evidence="3" type="ORF">LPAF129_08730</name>
</gene>
<name>A0ABQ5JI39_9LACO</name>
<dbReference type="CDD" id="cd01949">
    <property type="entry name" value="GGDEF"/>
    <property type="match status" value="1"/>
</dbReference>
<feature type="transmembrane region" description="Helical" evidence="1">
    <location>
        <begin position="173"/>
        <end position="193"/>
    </location>
</feature>
<keyword evidence="4" id="KW-1185">Reference proteome</keyword>
<comment type="caution">
    <text evidence="3">The sequence shown here is derived from an EMBL/GenBank/DDBJ whole genome shotgun (WGS) entry which is preliminary data.</text>
</comment>
<feature type="transmembrane region" description="Helical" evidence="1">
    <location>
        <begin position="46"/>
        <end position="66"/>
    </location>
</feature>
<dbReference type="PANTHER" id="PTHR45138:SF9">
    <property type="entry name" value="DIGUANYLATE CYCLASE DGCM-RELATED"/>
    <property type="match status" value="1"/>
</dbReference>
<dbReference type="Pfam" id="PF00990">
    <property type="entry name" value="GGDEF"/>
    <property type="match status" value="1"/>
</dbReference>
<dbReference type="RefSeq" id="WP_244054950.1">
    <property type="nucleotide sequence ID" value="NZ_BQXH01000006.1"/>
</dbReference>
<feature type="transmembrane region" description="Helical" evidence="1">
    <location>
        <begin position="119"/>
        <end position="138"/>
    </location>
</feature>
<evidence type="ECO:0000259" key="2">
    <source>
        <dbReference type="PROSITE" id="PS50887"/>
    </source>
</evidence>
<evidence type="ECO:0000313" key="3">
    <source>
        <dbReference type="EMBL" id="GKS81187.1"/>
    </source>
</evidence>
<feature type="transmembrane region" description="Helical" evidence="1">
    <location>
        <begin position="6"/>
        <end position="25"/>
    </location>
</feature>
<evidence type="ECO:0000256" key="1">
    <source>
        <dbReference type="SAM" id="Phobius"/>
    </source>
</evidence>
<protein>
    <submittedName>
        <fullName evidence="3">GGDEF domain-containing protein</fullName>
    </submittedName>
</protein>
<dbReference type="PANTHER" id="PTHR45138">
    <property type="entry name" value="REGULATORY COMPONENTS OF SENSORY TRANSDUCTION SYSTEM"/>
    <property type="match status" value="1"/>
</dbReference>
<feature type="domain" description="GGDEF" evidence="2">
    <location>
        <begin position="238"/>
        <end position="373"/>
    </location>
</feature>
<dbReference type="InterPro" id="IPR043128">
    <property type="entry name" value="Rev_trsase/Diguanyl_cyclase"/>
</dbReference>
<feature type="transmembrane region" description="Helical" evidence="1">
    <location>
        <begin position="96"/>
        <end position="113"/>
    </location>
</feature>
<dbReference type="EMBL" id="BQXH01000006">
    <property type="protein sequence ID" value="GKS81187.1"/>
    <property type="molecule type" value="Genomic_DNA"/>
</dbReference>
<keyword evidence="1" id="KW-0472">Membrane</keyword>
<dbReference type="InterPro" id="IPR050469">
    <property type="entry name" value="Diguanylate_Cyclase"/>
</dbReference>
<evidence type="ECO:0000313" key="4">
    <source>
        <dbReference type="Proteomes" id="UP001055149"/>
    </source>
</evidence>
<dbReference type="NCBIfam" id="TIGR00254">
    <property type="entry name" value="GGDEF"/>
    <property type="match status" value="1"/>
</dbReference>
<dbReference type="PROSITE" id="PS50887">
    <property type="entry name" value="GGDEF"/>
    <property type="match status" value="1"/>
</dbReference>
<sequence>MVTNFLVEFILGLFFGVGIMTTYRVTEYIIAEVFLPAKFKGLKIDLVEAYTLAYFFVVFTAFLVIRLNIPKLLTYDNLQLLILVFFLYYSHHRGTYWYAAVTLVLALLGELWLFGTEYWSWALAFYGSALFLTAGSYFSRKMRPFLRLLAALSGGVCLWFVKSWLGLINTDQLIYSLGLYLSLTLILFWGLVFDDNFRKTALSNEHNARFDEMTATKNYRSFVNEFAVGLKQAQEKKESFAFIMLDIDHFKLINDTYGHLAGNQVLKYVAGDLMQHVFVFDERAMVYRLGGEEFGIFLRNVSLEETQDFAQMCHDSLCKLVVPTDQGSLHLTASFGCDILRPEDNTTTLYRRVDSLLYQAKNGGRNQVMGPAGAVEAQ</sequence>
<dbReference type="Proteomes" id="UP001055149">
    <property type="component" value="Unassembled WGS sequence"/>
</dbReference>
<keyword evidence="1" id="KW-0812">Transmembrane</keyword>
<dbReference type="InterPro" id="IPR000160">
    <property type="entry name" value="GGDEF_dom"/>
</dbReference>
<feature type="transmembrane region" description="Helical" evidence="1">
    <location>
        <begin position="145"/>
        <end position="161"/>
    </location>
</feature>